<feature type="region of interest" description="Disordered" evidence="1">
    <location>
        <begin position="123"/>
        <end position="177"/>
    </location>
</feature>
<evidence type="ECO:0000313" key="3">
    <source>
        <dbReference type="Proteomes" id="UP000324222"/>
    </source>
</evidence>
<evidence type="ECO:0000313" key="2">
    <source>
        <dbReference type="EMBL" id="MPC82091.1"/>
    </source>
</evidence>
<sequence length="346" mass="38100">MEELQISKFLLWLKECNQRLPDRLVVSCRVPAYPCLGWPSRYKTCGQCSLPVGAWDDMGHYSCSLAEPLRVLLPGECRRVKVKLCKGLHTVATFSPQTEETFCTSTRSGIGVLHYRVVPAEDNDAGECPAEDNDSSECPAEDNDASECPALGDGASECPAQGDGASECPAESDGASECDDDNLAGVKSGEDHTLASEKFDDDNLFGTKCVDILGVRARQMTFDEKYEVLDEEDCLEELSTADSDSGSCGWGEDLPGQEDDHSPAHMECFYPEKYEKSLLTEETARRLAARMYDTGCLAPEEHWDVLDHVMLLLAVVGAVLMFLVPWAYRALLHPAQEDEEPLIDLQ</sequence>
<dbReference type="Proteomes" id="UP000324222">
    <property type="component" value="Unassembled WGS sequence"/>
</dbReference>
<dbReference type="AlphaFoldDB" id="A0A5B7I9I1"/>
<dbReference type="EMBL" id="VSRR010058818">
    <property type="protein sequence ID" value="MPC82091.1"/>
    <property type="molecule type" value="Genomic_DNA"/>
</dbReference>
<accession>A0A5B7I9I1</accession>
<feature type="compositionally biased region" description="Acidic residues" evidence="1">
    <location>
        <begin position="123"/>
        <end position="145"/>
    </location>
</feature>
<evidence type="ECO:0000256" key="1">
    <source>
        <dbReference type="SAM" id="MobiDB-lite"/>
    </source>
</evidence>
<name>A0A5B7I9I1_PORTR</name>
<comment type="caution">
    <text evidence="2">The sequence shown here is derived from an EMBL/GenBank/DDBJ whole genome shotgun (WGS) entry which is preliminary data.</text>
</comment>
<organism evidence="2 3">
    <name type="scientific">Portunus trituberculatus</name>
    <name type="common">Swimming crab</name>
    <name type="synonym">Neptunus trituberculatus</name>
    <dbReference type="NCBI Taxonomy" id="210409"/>
    <lineage>
        <taxon>Eukaryota</taxon>
        <taxon>Metazoa</taxon>
        <taxon>Ecdysozoa</taxon>
        <taxon>Arthropoda</taxon>
        <taxon>Crustacea</taxon>
        <taxon>Multicrustacea</taxon>
        <taxon>Malacostraca</taxon>
        <taxon>Eumalacostraca</taxon>
        <taxon>Eucarida</taxon>
        <taxon>Decapoda</taxon>
        <taxon>Pleocyemata</taxon>
        <taxon>Brachyura</taxon>
        <taxon>Eubrachyura</taxon>
        <taxon>Portunoidea</taxon>
        <taxon>Portunidae</taxon>
        <taxon>Portuninae</taxon>
        <taxon>Portunus</taxon>
    </lineage>
</organism>
<reference evidence="2 3" key="1">
    <citation type="submission" date="2019-05" db="EMBL/GenBank/DDBJ databases">
        <title>Another draft genome of Portunus trituberculatus and its Hox gene families provides insights of decapod evolution.</title>
        <authorList>
            <person name="Jeong J.-H."/>
            <person name="Song I."/>
            <person name="Kim S."/>
            <person name="Choi T."/>
            <person name="Kim D."/>
            <person name="Ryu S."/>
            <person name="Kim W."/>
        </authorList>
    </citation>
    <scope>NUCLEOTIDE SEQUENCE [LARGE SCALE GENOMIC DNA]</scope>
    <source>
        <tissue evidence="2">Muscle</tissue>
    </source>
</reference>
<gene>
    <name evidence="2" type="ORF">E2C01_076736</name>
</gene>
<proteinExistence type="predicted"/>
<keyword evidence="3" id="KW-1185">Reference proteome</keyword>
<protein>
    <submittedName>
        <fullName evidence="2">Uncharacterized protein</fullName>
    </submittedName>
</protein>